<protein>
    <submittedName>
        <fullName evidence="1">Uncharacterized protein</fullName>
    </submittedName>
</protein>
<evidence type="ECO:0000313" key="2">
    <source>
        <dbReference type="Proteomes" id="UP001219355"/>
    </source>
</evidence>
<sequence>MQATTDSEESDVESEPEEARVEAIVNEALLNEPDNHDIDNTPQPEILNEQSQILKDFSILIDDESMKVLHHQSEKQTLMLREVLNSVEDIDILKILLNDLSDLKKKC</sequence>
<accession>A0AAF0DIB6</accession>
<organism evidence="1 2">
    <name type="scientific">Emydomyces testavorans</name>
    <dbReference type="NCBI Taxonomy" id="2070801"/>
    <lineage>
        <taxon>Eukaryota</taxon>
        <taxon>Fungi</taxon>
        <taxon>Dikarya</taxon>
        <taxon>Ascomycota</taxon>
        <taxon>Pezizomycotina</taxon>
        <taxon>Eurotiomycetes</taxon>
        <taxon>Eurotiomycetidae</taxon>
        <taxon>Onygenales</taxon>
        <taxon>Nannizziopsiaceae</taxon>
        <taxon>Emydomyces</taxon>
    </lineage>
</organism>
<evidence type="ECO:0000313" key="1">
    <source>
        <dbReference type="EMBL" id="WEW58718.1"/>
    </source>
</evidence>
<dbReference type="EMBL" id="CP120628">
    <property type="protein sequence ID" value="WEW58718.1"/>
    <property type="molecule type" value="Genomic_DNA"/>
</dbReference>
<dbReference type="AlphaFoldDB" id="A0AAF0DIB6"/>
<proteinExistence type="predicted"/>
<keyword evidence="2" id="KW-1185">Reference proteome</keyword>
<reference evidence="1" key="1">
    <citation type="submission" date="2023-03" db="EMBL/GenBank/DDBJ databases">
        <title>Emydomyces testavorans Genome Sequence.</title>
        <authorList>
            <person name="Hoyer L."/>
        </authorList>
    </citation>
    <scope>NUCLEOTIDE SEQUENCE</scope>
    <source>
        <strain evidence="1">16-2883</strain>
    </source>
</reference>
<name>A0AAF0DIB6_9EURO</name>
<dbReference type="Proteomes" id="UP001219355">
    <property type="component" value="Chromosome 2"/>
</dbReference>
<gene>
    <name evidence="1" type="ORF">PRK78_004186</name>
</gene>